<dbReference type="InterPro" id="IPR023214">
    <property type="entry name" value="HAD_sf"/>
</dbReference>
<evidence type="ECO:0000313" key="7">
    <source>
        <dbReference type="EMBL" id="SKB49956.1"/>
    </source>
</evidence>
<feature type="transmembrane region" description="Helical" evidence="6">
    <location>
        <begin position="459"/>
        <end position="480"/>
    </location>
</feature>
<gene>
    <name evidence="7" type="ORF">SAMN06295920_103234</name>
</gene>
<dbReference type="Pfam" id="PF01040">
    <property type="entry name" value="UbiA"/>
    <property type="match status" value="1"/>
</dbReference>
<dbReference type="Gene3D" id="1.10.357.140">
    <property type="entry name" value="UbiA prenyltransferase"/>
    <property type="match status" value="1"/>
</dbReference>
<keyword evidence="8" id="KW-1185">Reference proteome</keyword>
<feature type="transmembrane region" description="Helical" evidence="6">
    <location>
        <begin position="265"/>
        <end position="284"/>
    </location>
</feature>
<keyword evidence="3 6" id="KW-0812">Transmembrane</keyword>
<protein>
    <submittedName>
        <fullName evidence="7">4-hydroxybenzoate polyprenyltransferase</fullName>
    </submittedName>
</protein>
<dbReference type="PANTHER" id="PTHR11048:SF5">
    <property type="entry name" value="DECAPRENYL-PHOSPHATE PHOSPHORIBOSYLTRANSFERASE"/>
    <property type="match status" value="1"/>
</dbReference>
<keyword evidence="4 6" id="KW-1133">Transmembrane helix</keyword>
<dbReference type="InterPro" id="IPR036412">
    <property type="entry name" value="HAD-like_sf"/>
</dbReference>
<dbReference type="RefSeq" id="WP_079647556.1">
    <property type="nucleotide sequence ID" value="NZ_FUYM01000003.1"/>
</dbReference>
<accession>A0A1T5BRV4</accession>
<comment type="subcellular location">
    <subcellularLocation>
        <location evidence="1">Membrane</location>
        <topology evidence="1">Multi-pass membrane protein</topology>
    </subcellularLocation>
</comment>
<dbReference type="CDD" id="cd13963">
    <property type="entry name" value="PT_UbiA_2"/>
    <property type="match status" value="1"/>
</dbReference>
<proteinExistence type="predicted"/>
<evidence type="ECO:0000256" key="1">
    <source>
        <dbReference type="ARBA" id="ARBA00004141"/>
    </source>
</evidence>
<evidence type="ECO:0000256" key="5">
    <source>
        <dbReference type="ARBA" id="ARBA00023136"/>
    </source>
</evidence>
<evidence type="ECO:0000256" key="3">
    <source>
        <dbReference type="ARBA" id="ARBA00022692"/>
    </source>
</evidence>
<dbReference type="AlphaFoldDB" id="A0A1T5BRV4"/>
<feature type="transmembrane region" description="Helical" evidence="6">
    <location>
        <begin position="385"/>
        <end position="408"/>
    </location>
</feature>
<dbReference type="OrthoDB" id="9803632at2"/>
<keyword evidence="7" id="KW-0808">Transferase</keyword>
<feature type="transmembrane region" description="Helical" evidence="6">
    <location>
        <begin position="315"/>
        <end position="336"/>
    </location>
</feature>
<dbReference type="GO" id="GO:0009247">
    <property type="term" value="P:glycolipid biosynthetic process"/>
    <property type="evidence" value="ECO:0007669"/>
    <property type="project" value="TreeGrafter"/>
</dbReference>
<feature type="transmembrane region" description="Helical" evidence="6">
    <location>
        <begin position="420"/>
        <end position="438"/>
    </location>
</feature>
<dbReference type="STRING" id="439228.SAMN06295920_103234"/>
<evidence type="ECO:0000256" key="2">
    <source>
        <dbReference type="ARBA" id="ARBA00022475"/>
    </source>
</evidence>
<keyword evidence="5 6" id="KW-0472">Membrane</keyword>
<dbReference type="GO" id="GO:0005886">
    <property type="term" value="C:plasma membrane"/>
    <property type="evidence" value="ECO:0007669"/>
    <property type="project" value="TreeGrafter"/>
</dbReference>
<evidence type="ECO:0000313" key="8">
    <source>
        <dbReference type="Proteomes" id="UP000189818"/>
    </source>
</evidence>
<feature type="transmembrane region" description="Helical" evidence="6">
    <location>
        <begin position="290"/>
        <end position="308"/>
    </location>
</feature>
<dbReference type="NCBIfam" id="NF006088">
    <property type="entry name" value="PRK08238.1"/>
    <property type="match status" value="1"/>
</dbReference>
<evidence type="ECO:0000256" key="4">
    <source>
        <dbReference type="ARBA" id="ARBA00022989"/>
    </source>
</evidence>
<dbReference type="InterPro" id="IPR039653">
    <property type="entry name" value="Prenyltransferase"/>
</dbReference>
<dbReference type="Proteomes" id="UP000189818">
    <property type="component" value="Unassembled WGS sequence"/>
</dbReference>
<feature type="transmembrane region" description="Helical" evidence="6">
    <location>
        <begin position="224"/>
        <end position="244"/>
    </location>
</feature>
<organism evidence="7 8">
    <name type="scientific">Rhizorhabdus histidinilytica</name>
    <dbReference type="NCBI Taxonomy" id="439228"/>
    <lineage>
        <taxon>Bacteria</taxon>
        <taxon>Pseudomonadati</taxon>
        <taxon>Pseudomonadota</taxon>
        <taxon>Alphaproteobacteria</taxon>
        <taxon>Sphingomonadales</taxon>
        <taxon>Sphingomonadaceae</taxon>
        <taxon>Rhizorhabdus</taxon>
    </lineage>
</organism>
<name>A0A1T5BRV4_9SPHN</name>
<dbReference type="Gene3D" id="3.40.50.1000">
    <property type="entry name" value="HAD superfamily/HAD-like"/>
    <property type="match status" value="1"/>
</dbReference>
<dbReference type="GO" id="GO:0016765">
    <property type="term" value="F:transferase activity, transferring alkyl or aryl (other than methyl) groups"/>
    <property type="evidence" value="ECO:0007669"/>
    <property type="project" value="InterPro"/>
</dbReference>
<feature type="transmembrane region" description="Helical" evidence="6">
    <location>
        <begin position="342"/>
        <end position="358"/>
    </location>
</feature>
<dbReference type="InterPro" id="IPR000537">
    <property type="entry name" value="UbiA_prenyltransferase"/>
</dbReference>
<dbReference type="SUPFAM" id="SSF56784">
    <property type="entry name" value="HAD-like"/>
    <property type="match status" value="1"/>
</dbReference>
<sequence length="483" mass="52381">MADGDALPLVVDLDGTLTPADTLVESVVALLRRSPLNLFRLILWLFGGRANFKRAVACHVTIDGAALPYNQPLLAWLREQKARGRSIILATAAHGSIAEQVQRHLGLFDLLISTADGENMKGRAKLAAIRAAIGDRFAYVGNGGPDMQVWAGSAAAIAVDVPAGELRRLRAALPIEREFRSGEGRLGLWLRALRVHQWSKNALLFVPLLTAFSFLEAAKTLDVLLAFVAFCLVASASYVLNDIVDLENDRVHPRKSERPFASGRLPLLHGVAIALAGLAAGLLVATTVSWAFVLMLLSYLALTSAYSWTLKQYVLIDVLTLSLLYSWRIMAGAVAIDVRLSSWLLAFSVFVFLSLALIKRCTELLVAQGSGRAGLRGRDYRTTDLAVLWPLGAGSALSSVVIFGLFISSPETAGRYASPGLLWLAAFGLIYWLGRMWVKTSRGEMHDDPIVYSFKDRGSRIALAGIIAVMIAARFVHVAVLHG</sequence>
<dbReference type="EMBL" id="FUYM01000003">
    <property type="protein sequence ID" value="SKB49956.1"/>
    <property type="molecule type" value="Genomic_DNA"/>
</dbReference>
<evidence type="ECO:0000256" key="6">
    <source>
        <dbReference type="SAM" id="Phobius"/>
    </source>
</evidence>
<dbReference type="InterPro" id="IPR044878">
    <property type="entry name" value="UbiA_sf"/>
</dbReference>
<reference evidence="8" key="1">
    <citation type="submission" date="2017-02" db="EMBL/GenBank/DDBJ databases">
        <authorList>
            <person name="Varghese N."/>
            <person name="Submissions S."/>
        </authorList>
    </citation>
    <scope>NUCLEOTIDE SEQUENCE [LARGE SCALE GENOMIC DNA]</scope>
    <source>
        <strain evidence="8">UM2</strain>
    </source>
</reference>
<dbReference type="PANTHER" id="PTHR11048">
    <property type="entry name" value="PRENYLTRANSFERASES"/>
    <property type="match status" value="1"/>
</dbReference>
<keyword evidence="2" id="KW-1003">Cell membrane</keyword>